<dbReference type="SUPFAM" id="SSF53756">
    <property type="entry name" value="UDP-Glycosyltransferase/glycogen phosphorylase"/>
    <property type="match status" value="1"/>
</dbReference>
<sequence>MRICVILEGCYPYVTGGVSTWMHQYIKAMPEHEFVLWTIGASSRDRGKFKYELPDNVTEVHEIFLQDALNLPPGKKKYRLKQEELQALRDFVHCSRPDWEVLFHMYNDKGMSPMSFLMSKEFLDILTDICEDDYPYTAFSDMFHTLRSMFLPVLYTICQEVPRADLYHAIATGYSGILARLGSYKYHVPFMLTEHGIYTREREEEIIRAQWVPAAFKRFWVRFFYMLSAAVYDRADMITSLFGNARKIQIDIGCAPERCRVIPNGIHYKRFCDIPLKEEDGWTDIGAVVRLAPIKDIKTLIYSFYELKFRLEKVRLHIIGPEDDKQYAQECYELVRQLGVKDVLFPGMVNVLEYMKKLDFTVLTSISEGQPLSVLESFAAGRPCVTTDVGCCRELLNGMEGDELGCAGFCVPPMDREALCSAMERMCLRVEERYRMGQIGKKRVEQFYRHEDMIQNYKQVYSEVMEKWQGSDSV</sequence>
<keyword evidence="4" id="KW-1185">Reference proteome</keyword>
<dbReference type="OrthoDB" id="9772485at2"/>
<evidence type="ECO:0000313" key="2">
    <source>
        <dbReference type="EMBL" id="RGE64104.1"/>
    </source>
</evidence>
<dbReference type="RefSeq" id="WP_117530508.1">
    <property type="nucleotide sequence ID" value="NZ_JBKUNB010000022.1"/>
</dbReference>
<dbReference type="InterPro" id="IPR022622">
    <property type="entry name" value="DUF3492"/>
</dbReference>
<dbReference type="Pfam" id="PF11997">
    <property type="entry name" value="DUF3492"/>
    <property type="match status" value="1"/>
</dbReference>
<feature type="domain" description="DUF3492" evidence="1">
    <location>
        <begin position="1"/>
        <end position="257"/>
    </location>
</feature>
<protein>
    <submittedName>
        <fullName evidence="3">DUF3492 domain-containing protein</fullName>
    </submittedName>
</protein>
<proteinExistence type="predicted"/>
<dbReference type="EMBL" id="QVLU01000002">
    <property type="protein sequence ID" value="RGE73882.1"/>
    <property type="molecule type" value="Genomic_DNA"/>
</dbReference>
<evidence type="ECO:0000313" key="3">
    <source>
        <dbReference type="EMBL" id="RGE73882.1"/>
    </source>
</evidence>
<dbReference type="PANTHER" id="PTHR12526:SF608">
    <property type="entry name" value="PELF"/>
    <property type="match status" value="1"/>
</dbReference>
<dbReference type="Gene3D" id="3.40.50.2000">
    <property type="entry name" value="Glycogen Phosphorylase B"/>
    <property type="match status" value="2"/>
</dbReference>
<evidence type="ECO:0000313" key="4">
    <source>
        <dbReference type="Proteomes" id="UP000260812"/>
    </source>
</evidence>
<evidence type="ECO:0000259" key="1">
    <source>
        <dbReference type="Pfam" id="PF11997"/>
    </source>
</evidence>
<dbReference type="NCBIfam" id="NF038011">
    <property type="entry name" value="PelF"/>
    <property type="match status" value="1"/>
</dbReference>
<dbReference type="AlphaFoldDB" id="A0A3E3J3L5"/>
<gene>
    <name evidence="3" type="ORF">DWY69_01970</name>
    <name evidence="2" type="ORF">DXC51_03250</name>
</gene>
<dbReference type="GeneID" id="97985927"/>
<reference evidence="3 5" key="1">
    <citation type="submission" date="2018-08" db="EMBL/GenBank/DDBJ databases">
        <title>A genome reference for cultivated species of the human gut microbiota.</title>
        <authorList>
            <person name="Zou Y."/>
            <person name="Xue W."/>
            <person name="Luo G."/>
        </authorList>
    </citation>
    <scope>NUCLEOTIDE SEQUENCE [LARGE SCALE GENOMIC DNA]</scope>
    <source>
        <strain evidence="3 5">AF26-4BH</strain>
        <strain evidence="2">TF05-5AC</strain>
    </source>
</reference>
<dbReference type="InterPro" id="IPR047691">
    <property type="entry name" value="PelF-like"/>
</dbReference>
<accession>A0A3E3J3L5</accession>
<dbReference type="PANTHER" id="PTHR12526">
    <property type="entry name" value="GLYCOSYLTRANSFERASE"/>
    <property type="match status" value="1"/>
</dbReference>
<dbReference type="Proteomes" id="UP000260812">
    <property type="component" value="Unassembled WGS sequence"/>
</dbReference>
<comment type="caution">
    <text evidence="3">The sequence shown here is derived from an EMBL/GenBank/DDBJ whole genome shotgun (WGS) entry which is preliminary data.</text>
</comment>
<evidence type="ECO:0000313" key="5">
    <source>
        <dbReference type="Proteomes" id="UP000261166"/>
    </source>
</evidence>
<dbReference type="Proteomes" id="UP000261166">
    <property type="component" value="Unassembled WGS sequence"/>
</dbReference>
<dbReference type="EMBL" id="QVLV01000002">
    <property type="protein sequence ID" value="RGE64104.1"/>
    <property type="molecule type" value="Genomic_DNA"/>
</dbReference>
<organism evidence="3 5">
    <name type="scientific">Eisenbergiella massiliensis</name>
    <dbReference type="NCBI Taxonomy" id="1720294"/>
    <lineage>
        <taxon>Bacteria</taxon>
        <taxon>Bacillati</taxon>
        <taxon>Bacillota</taxon>
        <taxon>Clostridia</taxon>
        <taxon>Lachnospirales</taxon>
        <taxon>Lachnospiraceae</taxon>
        <taxon>Eisenbergiella</taxon>
    </lineage>
</organism>
<name>A0A3E3J3L5_9FIRM</name>
<dbReference type="Pfam" id="PF13692">
    <property type="entry name" value="Glyco_trans_1_4"/>
    <property type="match status" value="1"/>
</dbReference>